<keyword evidence="8" id="KW-1185">Reference proteome</keyword>
<dbReference type="Gene3D" id="3.40.190.10">
    <property type="entry name" value="Periplasmic binding protein-like II"/>
    <property type="match status" value="2"/>
</dbReference>
<dbReference type="InterPro" id="IPR036388">
    <property type="entry name" value="WH-like_DNA-bd_sf"/>
</dbReference>
<dbReference type="Pfam" id="PF03466">
    <property type="entry name" value="LysR_substrate"/>
    <property type="match status" value="1"/>
</dbReference>
<evidence type="ECO:0000256" key="5">
    <source>
        <dbReference type="ARBA" id="ARBA00023163"/>
    </source>
</evidence>
<dbReference type="AlphaFoldDB" id="A0A4R9LW40"/>
<proteinExistence type="inferred from homology"/>
<evidence type="ECO:0000256" key="2">
    <source>
        <dbReference type="ARBA" id="ARBA00023015"/>
    </source>
</evidence>
<dbReference type="Proteomes" id="UP000298058">
    <property type="component" value="Unassembled WGS sequence"/>
</dbReference>
<keyword evidence="2" id="KW-0805">Transcription regulation</keyword>
<dbReference type="SUPFAM" id="SSF53850">
    <property type="entry name" value="Periplasmic binding protein-like II"/>
    <property type="match status" value="1"/>
</dbReference>
<gene>
    <name evidence="7" type="ORF">EHS15_17240</name>
</gene>
<name>A0A4R9LW40_9LEPT</name>
<dbReference type="Pfam" id="PF00126">
    <property type="entry name" value="HTH_1"/>
    <property type="match status" value="1"/>
</dbReference>
<dbReference type="PANTHER" id="PTHR30346">
    <property type="entry name" value="TRANSCRIPTIONAL DUAL REGULATOR HCAR-RELATED"/>
    <property type="match status" value="1"/>
</dbReference>
<comment type="similarity">
    <text evidence="1">Belongs to the LysR transcriptional regulatory family.</text>
</comment>
<evidence type="ECO:0000313" key="7">
    <source>
        <dbReference type="EMBL" id="TGN17283.1"/>
    </source>
</evidence>
<accession>A0A4R9LW40</accession>
<dbReference type="GO" id="GO:0032993">
    <property type="term" value="C:protein-DNA complex"/>
    <property type="evidence" value="ECO:0007669"/>
    <property type="project" value="TreeGrafter"/>
</dbReference>
<dbReference type="GO" id="GO:0003677">
    <property type="term" value="F:DNA binding"/>
    <property type="evidence" value="ECO:0007669"/>
    <property type="project" value="UniProtKB-KW"/>
</dbReference>
<dbReference type="PRINTS" id="PR00039">
    <property type="entry name" value="HTHLYSR"/>
</dbReference>
<reference evidence="7" key="1">
    <citation type="journal article" date="2019" name="PLoS Negl. Trop. Dis.">
        <title>Revisiting the worldwide diversity of Leptospira species in the environment.</title>
        <authorList>
            <person name="Vincent A.T."/>
            <person name="Schiettekatte O."/>
            <person name="Bourhy P."/>
            <person name="Veyrier F.J."/>
            <person name="Picardeau M."/>
        </authorList>
    </citation>
    <scope>NUCLEOTIDE SEQUENCE [LARGE SCALE GENOMIC DNA]</scope>
    <source>
        <strain evidence="7">201300427</strain>
    </source>
</reference>
<comment type="caution">
    <text evidence="7">The sequence shown here is derived from an EMBL/GenBank/DDBJ whole genome shotgun (WGS) entry which is preliminary data.</text>
</comment>
<sequence length="302" mass="34311">MTITQLRYIVALDLYKNFAKAAEQCLVAQPTLSLQVQKVEQELGFSLFDRKKNPIVTTKLGKEVIEQAKHTLREADKLYEIAGQLKDEPTGDLSIGVIPTVSNYLIPGIYRTLQTELSQVHCRISELPTLSIIEKLDKEEIDIGILATPLKIPNIVEQPLYYEPFVVYYPEGVKEKSKTVTMKNIEKYPLLVLGEEHCFRHQSLKICNHNSLAKIESGSVETLRRMVDLGIGVTLLPKLAVTETSERVVPFASPEPAREISIVYKHGFYKNKILRKLNEIILKQIPKEFHSKEKFKIIGISL</sequence>
<dbReference type="InterPro" id="IPR000847">
    <property type="entry name" value="LysR_HTH_N"/>
</dbReference>
<dbReference type="SUPFAM" id="SSF46785">
    <property type="entry name" value="Winged helix' DNA-binding domain"/>
    <property type="match status" value="1"/>
</dbReference>
<dbReference type="Gene3D" id="1.10.10.10">
    <property type="entry name" value="Winged helix-like DNA-binding domain superfamily/Winged helix DNA-binding domain"/>
    <property type="match status" value="1"/>
</dbReference>
<dbReference type="InterPro" id="IPR036390">
    <property type="entry name" value="WH_DNA-bd_sf"/>
</dbReference>
<dbReference type="GO" id="GO:0003700">
    <property type="term" value="F:DNA-binding transcription factor activity"/>
    <property type="evidence" value="ECO:0007669"/>
    <property type="project" value="InterPro"/>
</dbReference>
<evidence type="ECO:0000256" key="4">
    <source>
        <dbReference type="ARBA" id="ARBA00023159"/>
    </source>
</evidence>
<keyword evidence="4" id="KW-0010">Activator</keyword>
<dbReference type="CDD" id="cd08411">
    <property type="entry name" value="PBP2_OxyR"/>
    <property type="match status" value="1"/>
</dbReference>
<dbReference type="PANTHER" id="PTHR30346:SF26">
    <property type="entry name" value="HYDROGEN PEROXIDE-INDUCIBLE GENES ACTIVATOR"/>
    <property type="match status" value="1"/>
</dbReference>
<dbReference type="PROSITE" id="PS50931">
    <property type="entry name" value="HTH_LYSR"/>
    <property type="match status" value="1"/>
</dbReference>
<keyword evidence="5" id="KW-0804">Transcription</keyword>
<organism evidence="7 8">
    <name type="scientific">Leptospira idonii</name>
    <dbReference type="NCBI Taxonomy" id="1193500"/>
    <lineage>
        <taxon>Bacteria</taxon>
        <taxon>Pseudomonadati</taxon>
        <taxon>Spirochaetota</taxon>
        <taxon>Spirochaetia</taxon>
        <taxon>Leptospirales</taxon>
        <taxon>Leptospiraceae</taxon>
        <taxon>Leptospira</taxon>
    </lineage>
</organism>
<evidence type="ECO:0000259" key="6">
    <source>
        <dbReference type="PROSITE" id="PS50931"/>
    </source>
</evidence>
<feature type="domain" description="HTH lysR-type" evidence="6">
    <location>
        <begin position="1"/>
        <end position="58"/>
    </location>
</feature>
<protein>
    <submittedName>
        <fullName evidence="7">Hydrogen peroxide-inducible genes activator</fullName>
    </submittedName>
</protein>
<dbReference type="InterPro" id="IPR005119">
    <property type="entry name" value="LysR_subst-bd"/>
</dbReference>
<dbReference type="RefSeq" id="WP_135761837.1">
    <property type="nucleotide sequence ID" value="NZ_RQHW01000078.1"/>
</dbReference>
<dbReference type="OrthoDB" id="9803735at2"/>
<evidence type="ECO:0000313" key="8">
    <source>
        <dbReference type="Proteomes" id="UP000298058"/>
    </source>
</evidence>
<keyword evidence="3" id="KW-0238">DNA-binding</keyword>
<dbReference type="EMBL" id="RQHW01000078">
    <property type="protein sequence ID" value="TGN17283.1"/>
    <property type="molecule type" value="Genomic_DNA"/>
</dbReference>
<evidence type="ECO:0000256" key="3">
    <source>
        <dbReference type="ARBA" id="ARBA00023125"/>
    </source>
</evidence>
<evidence type="ECO:0000256" key="1">
    <source>
        <dbReference type="ARBA" id="ARBA00009437"/>
    </source>
</evidence>